<dbReference type="GeneID" id="105265318"/>
<proteinExistence type="predicted"/>
<evidence type="ECO:0000256" key="1">
    <source>
        <dbReference type="ARBA" id="ARBA00004651"/>
    </source>
</evidence>
<evidence type="ECO:0000313" key="12">
    <source>
        <dbReference type="RefSeq" id="XP_011301055.1"/>
    </source>
</evidence>
<evidence type="ECO:0000256" key="9">
    <source>
        <dbReference type="ARBA" id="ARBA00023224"/>
    </source>
</evidence>
<evidence type="ECO:0000256" key="5">
    <source>
        <dbReference type="ARBA" id="ARBA00022725"/>
    </source>
</evidence>
<evidence type="ECO:0000256" key="6">
    <source>
        <dbReference type="ARBA" id="ARBA00022989"/>
    </source>
</evidence>
<dbReference type="InterPro" id="IPR004117">
    <property type="entry name" value="7tm6_olfct_rcpt"/>
</dbReference>
<reference evidence="12" key="1">
    <citation type="submission" date="2025-08" db="UniProtKB">
        <authorList>
            <consortium name="RefSeq"/>
        </authorList>
    </citation>
    <scope>IDENTIFICATION</scope>
    <source>
        <strain evidence="12">USDA-PBARC FA_bdor</strain>
        <tissue evidence="12">Whole organism</tissue>
    </source>
</reference>
<evidence type="ECO:0000256" key="7">
    <source>
        <dbReference type="ARBA" id="ARBA00023136"/>
    </source>
</evidence>
<dbReference type="KEGG" id="fas:105265318"/>
<dbReference type="RefSeq" id="XP_011301055.1">
    <property type="nucleotide sequence ID" value="XM_011302753.1"/>
</dbReference>
<keyword evidence="6 10" id="KW-1133">Transmembrane helix</keyword>
<evidence type="ECO:0000256" key="4">
    <source>
        <dbReference type="ARBA" id="ARBA00022692"/>
    </source>
</evidence>
<dbReference type="GO" id="GO:0007165">
    <property type="term" value="P:signal transduction"/>
    <property type="evidence" value="ECO:0007669"/>
    <property type="project" value="UniProtKB-KW"/>
</dbReference>
<keyword evidence="7 10" id="KW-0472">Membrane</keyword>
<name>A0A9R1T1M8_9HYME</name>
<protein>
    <submittedName>
        <fullName evidence="12">Odorant receptor 46a, isoform B-like</fullName>
    </submittedName>
</protein>
<evidence type="ECO:0000256" key="8">
    <source>
        <dbReference type="ARBA" id="ARBA00023170"/>
    </source>
</evidence>
<sequence length="189" mass="21729">MLILHCCGQLKLVELSLTQLGINYVKNGQSFQVVLRHIVKKHQSVCQFVKSLEKLFNFPWFVELVGCTLMFCFQGYNVLKLLHADGSGVFQIGFIIFSTFGILIQFLLNCWAGECLISQSSKIGYAFYTSQWYTLRPSDARSLMMMGFQKTRPLTLTTWKFSVLSIRLFLRVMKTSLSYLSVLLVMTDF</sequence>
<keyword evidence="4 10" id="KW-0812">Transmembrane</keyword>
<keyword evidence="3" id="KW-0716">Sensory transduction</keyword>
<dbReference type="GO" id="GO:0005549">
    <property type="term" value="F:odorant binding"/>
    <property type="evidence" value="ECO:0007669"/>
    <property type="project" value="InterPro"/>
</dbReference>
<dbReference type="GO" id="GO:0005886">
    <property type="term" value="C:plasma membrane"/>
    <property type="evidence" value="ECO:0007669"/>
    <property type="project" value="UniProtKB-SubCell"/>
</dbReference>
<feature type="transmembrane region" description="Helical" evidence="10">
    <location>
        <begin position="58"/>
        <end position="76"/>
    </location>
</feature>
<evidence type="ECO:0000256" key="10">
    <source>
        <dbReference type="SAM" id="Phobius"/>
    </source>
</evidence>
<dbReference type="GO" id="GO:0004984">
    <property type="term" value="F:olfactory receptor activity"/>
    <property type="evidence" value="ECO:0007669"/>
    <property type="project" value="InterPro"/>
</dbReference>
<gene>
    <name evidence="12" type="primary">LOC105265318</name>
</gene>
<keyword evidence="11" id="KW-1185">Reference proteome</keyword>
<dbReference type="AlphaFoldDB" id="A0A9R1T1M8"/>
<keyword evidence="8" id="KW-0675">Receptor</keyword>
<accession>A0A9R1T1M8</accession>
<evidence type="ECO:0000313" key="11">
    <source>
        <dbReference type="Proteomes" id="UP000694866"/>
    </source>
</evidence>
<evidence type="ECO:0000256" key="3">
    <source>
        <dbReference type="ARBA" id="ARBA00022606"/>
    </source>
</evidence>
<dbReference type="OrthoDB" id="6617147at2759"/>
<dbReference type="PANTHER" id="PTHR21137:SF35">
    <property type="entry name" value="ODORANT RECEPTOR 19A-RELATED"/>
    <property type="match status" value="1"/>
</dbReference>
<feature type="transmembrane region" description="Helical" evidence="10">
    <location>
        <begin position="88"/>
        <end position="112"/>
    </location>
</feature>
<keyword evidence="9" id="KW-0807">Transducer</keyword>
<dbReference type="Proteomes" id="UP000694866">
    <property type="component" value="Unplaced"/>
</dbReference>
<keyword evidence="5" id="KW-0552">Olfaction</keyword>
<dbReference type="PANTHER" id="PTHR21137">
    <property type="entry name" value="ODORANT RECEPTOR"/>
    <property type="match status" value="1"/>
</dbReference>
<comment type="subcellular location">
    <subcellularLocation>
        <location evidence="1">Cell membrane</location>
        <topology evidence="1">Multi-pass membrane protein</topology>
    </subcellularLocation>
</comment>
<evidence type="ECO:0000256" key="2">
    <source>
        <dbReference type="ARBA" id="ARBA00022475"/>
    </source>
</evidence>
<organism evidence="11 12">
    <name type="scientific">Fopius arisanus</name>
    <dbReference type="NCBI Taxonomy" id="64838"/>
    <lineage>
        <taxon>Eukaryota</taxon>
        <taxon>Metazoa</taxon>
        <taxon>Ecdysozoa</taxon>
        <taxon>Arthropoda</taxon>
        <taxon>Hexapoda</taxon>
        <taxon>Insecta</taxon>
        <taxon>Pterygota</taxon>
        <taxon>Neoptera</taxon>
        <taxon>Endopterygota</taxon>
        <taxon>Hymenoptera</taxon>
        <taxon>Apocrita</taxon>
        <taxon>Ichneumonoidea</taxon>
        <taxon>Braconidae</taxon>
        <taxon>Opiinae</taxon>
        <taxon>Fopius</taxon>
    </lineage>
</organism>
<dbReference type="Pfam" id="PF02949">
    <property type="entry name" value="7tm_6"/>
    <property type="match status" value="1"/>
</dbReference>
<keyword evidence="2" id="KW-1003">Cell membrane</keyword>